<organism evidence="6 7">
    <name type="scientific">Pandoraea terrigena</name>
    <dbReference type="NCBI Taxonomy" id="2508292"/>
    <lineage>
        <taxon>Bacteria</taxon>
        <taxon>Pseudomonadati</taxon>
        <taxon>Pseudomonadota</taxon>
        <taxon>Betaproteobacteria</taxon>
        <taxon>Burkholderiales</taxon>
        <taxon>Burkholderiaceae</taxon>
        <taxon>Pandoraea</taxon>
    </lineage>
</organism>
<dbReference type="InterPro" id="IPR002052">
    <property type="entry name" value="DNA_methylase_N6_adenine_CS"/>
</dbReference>
<dbReference type="Pfam" id="PF01555">
    <property type="entry name" value="N6_N4_Mtase"/>
    <property type="match status" value="2"/>
</dbReference>
<reference evidence="6 7" key="1">
    <citation type="submission" date="2019-08" db="EMBL/GenBank/DDBJ databases">
        <authorList>
            <person name="Peeters C."/>
        </authorList>
    </citation>
    <scope>NUCLEOTIDE SEQUENCE [LARGE SCALE GENOMIC DNA]</scope>
    <source>
        <strain evidence="6 7">LMG 31013</strain>
    </source>
</reference>
<proteinExistence type="inferred from homology"/>
<dbReference type="PRINTS" id="PR00508">
    <property type="entry name" value="S21N4MTFRASE"/>
</dbReference>
<dbReference type="EMBL" id="CABPRU010000015">
    <property type="protein sequence ID" value="VVE46518.1"/>
    <property type="molecule type" value="Genomic_DNA"/>
</dbReference>
<keyword evidence="2 6" id="KW-0489">Methyltransferase</keyword>
<evidence type="ECO:0000313" key="6">
    <source>
        <dbReference type="EMBL" id="VVE46518.1"/>
    </source>
</evidence>
<dbReference type="InterPro" id="IPR002941">
    <property type="entry name" value="DNA_methylase_N4/N6"/>
</dbReference>
<dbReference type="RefSeq" id="WP_150614825.1">
    <property type="nucleotide sequence ID" value="NZ_CABPRU010000015.1"/>
</dbReference>
<dbReference type="AlphaFoldDB" id="A0A5E4YDR5"/>
<evidence type="ECO:0000256" key="1">
    <source>
        <dbReference type="ARBA" id="ARBA00006594"/>
    </source>
</evidence>
<evidence type="ECO:0000256" key="2">
    <source>
        <dbReference type="ARBA" id="ARBA00022603"/>
    </source>
</evidence>
<evidence type="ECO:0000256" key="4">
    <source>
        <dbReference type="RuleBase" id="RU362026"/>
    </source>
</evidence>
<dbReference type="OrthoDB" id="9816288at2"/>
<protein>
    <recommendedName>
        <fullName evidence="4">Methyltransferase</fullName>
        <ecNumber evidence="4">2.1.1.-</ecNumber>
    </recommendedName>
</protein>
<keyword evidence="7" id="KW-1185">Reference proteome</keyword>
<comment type="similarity">
    <text evidence="1 4">Belongs to the N(4)/N(6)-methyltransferase family.</text>
</comment>
<evidence type="ECO:0000313" key="7">
    <source>
        <dbReference type="Proteomes" id="UP000334380"/>
    </source>
</evidence>
<sequence>MSNKAPQRVADFQNRIFREDALSVVRRLPDQSIDLVFTDPPYSSGGLHSSSRARPPSEKYINSSAGTYPDFSHDNKDQRSWTFWCMTWLAEAFRVTKPGGYLVCFVDWRQLPSLTDAVQGAGFIWHGVAVWDKTPGCARPRRGGFSAQAEYMVWASRGSLPKDSSTFLPGVFNERVPRPKQHLTQKPDELARQVVRLVPPGSTVLDPFAGSGTFLKAASDAGHLWIGCELEPAYADIAETRLRLHIPAESNEI</sequence>
<dbReference type="InterPro" id="IPR001091">
    <property type="entry name" value="RM_Methyltransferase"/>
</dbReference>
<gene>
    <name evidence="6" type="ORF">PTE31013_04465</name>
</gene>
<dbReference type="InterPro" id="IPR029063">
    <property type="entry name" value="SAM-dependent_MTases_sf"/>
</dbReference>
<evidence type="ECO:0000256" key="3">
    <source>
        <dbReference type="ARBA" id="ARBA00022679"/>
    </source>
</evidence>
<accession>A0A5E4YDR5</accession>
<dbReference type="GO" id="GO:0032259">
    <property type="term" value="P:methylation"/>
    <property type="evidence" value="ECO:0007669"/>
    <property type="project" value="UniProtKB-KW"/>
</dbReference>
<dbReference type="PROSITE" id="PS00092">
    <property type="entry name" value="N6_MTASE"/>
    <property type="match status" value="1"/>
</dbReference>
<name>A0A5E4YDR5_9BURK</name>
<dbReference type="EC" id="2.1.1.-" evidence="4"/>
<keyword evidence="3" id="KW-0808">Transferase</keyword>
<dbReference type="SUPFAM" id="SSF53335">
    <property type="entry name" value="S-adenosyl-L-methionine-dependent methyltransferases"/>
    <property type="match status" value="1"/>
</dbReference>
<dbReference type="GO" id="GO:0008170">
    <property type="term" value="F:N-methyltransferase activity"/>
    <property type="evidence" value="ECO:0007669"/>
    <property type="project" value="InterPro"/>
</dbReference>
<feature type="domain" description="DNA methylase N-4/N-6" evidence="5">
    <location>
        <begin position="180"/>
        <end position="239"/>
    </location>
</feature>
<dbReference type="Gene3D" id="3.40.50.150">
    <property type="entry name" value="Vaccinia Virus protein VP39"/>
    <property type="match status" value="1"/>
</dbReference>
<dbReference type="GO" id="GO:0003677">
    <property type="term" value="F:DNA binding"/>
    <property type="evidence" value="ECO:0007669"/>
    <property type="project" value="InterPro"/>
</dbReference>
<feature type="domain" description="DNA methylase N-4/N-6" evidence="5">
    <location>
        <begin position="33"/>
        <end position="159"/>
    </location>
</feature>
<dbReference type="Proteomes" id="UP000334380">
    <property type="component" value="Unassembled WGS sequence"/>
</dbReference>
<evidence type="ECO:0000259" key="5">
    <source>
        <dbReference type="Pfam" id="PF01555"/>
    </source>
</evidence>